<organism evidence="1 2">
    <name type="scientific">Candidozyma auris</name>
    <name type="common">Yeast</name>
    <name type="synonym">Candida auris</name>
    <dbReference type="NCBI Taxonomy" id="498019"/>
    <lineage>
        <taxon>Eukaryota</taxon>
        <taxon>Fungi</taxon>
        <taxon>Dikarya</taxon>
        <taxon>Ascomycota</taxon>
        <taxon>Saccharomycotina</taxon>
        <taxon>Pichiomycetes</taxon>
        <taxon>Metschnikowiaceae</taxon>
        <taxon>Candidozyma</taxon>
    </lineage>
</organism>
<dbReference type="Proteomes" id="UP000037122">
    <property type="component" value="Unassembled WGS sequence"/>
</dbReference>
<reference evidence="2" key="1">
    <citation type="journal article" date="2015" name="BMC Genomics">
        <title>Draft genome of a commonly misdiagnosed multidrug resistant pathogen Candida auris.</title>
        <authorList>
            <person name="Chatterjee S."/>
            <person name="Alampalli S.V."/>
            <person name="Nageshan R.K."/>
            <person name="Chettiar S.T."/>
            <person name="Joshi S."/>
            <person name="Tatu U.S."/>
        </authorList>
    </citation>
    <scope>NUCLEOTIDE SEQUENCE [LARGE SCALE GENOMIC DNA]</scope>
    <source>
        <strain evidence="2">6684</strain>
    </source>
</reference>
<evidence type="ECO:0000313" key="2">
    <source>
        <dbReference type="Proteomes" id="UP000037122"/>
    </source>
</evidence>
<proteinExistence type="predicted"/>
<gene>
    <name evidence="1" type="ORF">QG37_04364</name>
</gene>
<dbReference type="VEuPathDB" id="FungiDB:QG37_04364"/>
<dbReference type="EMBL" id="LGST01000031">
    <property type="protein sequence ID" value="KND98474.1"/>
    <property type="molecule type" value="Genomic_DNA"/>
</dbReference>
<evidence type="ECO:0000313" key="1">
    <source>
        <dbReference type="EMBL" id="KND98474.1"/>
    </source>
</evidence>
<accession>A0A0L0NWR3</accession>
<sequence>MMQIKEDTNWKFWKLIFFWGFWLANEGMTRRCLLFMPFA</sequence>
<dbReference type="AlphaFoldDB" id="A0A0L0NWR3"/>
<protein>
    <submittedName>
        <fullName evidence="1">Uncharacterized protein</fullName>
    </submittedName>
</protein>
<comment type="caution">
    <text evidence="1">The sequence shown here is derived from an EMBL/GenBank/DDBJ whole genome shotgun (WGS) entry which is preliminary data.</text>
</comment>
<name>A0A0L0NWR3_CANAR</name>